<reference evidence="3 4" key="1">
    <citation type="submission" date="2021-01" db="EMBL/GenBank/DDBJ databases">
        <title>Roseomonas sp. nov, a bacterium isolated from an oil production mixture in Yumen Oilfield.</title>
        <authorList>
            <person name="Wu D."/>
        </authorList>
    </citation>
    <scope>NUCLEOTIDE SEQUENCE [LARGE SCALE GENOMIC DNA]</scope>
    <source>
        <strain evidence="3 4">ROY-5-3</strain>
    </source>
</reference>
<proteinExistence type="predicted"/>
<gene>
    <name evidence="3" type="ORF">JJQ90_08155</name>
</gene>
<dbReference type="InterPro" id="IPR005674">
    <property type="entry name" value="CocE/Ser_esterase"/>
</dbReference>
<comment type="caution">
    <text evidence="3">The sequence shown here is derived from an EMBL/GenBank/DDBJ whole genome shotgun (WGS) entry which is preliminary data.</text>
</comment>
<dbReference type="PANTHER" id="PTHR43056">
    <property type="entry name" value="PEPTIDASE S9 PROLYL OLIGOPEPTIDASE"/>
    <property type="match status" value="1"/>
</dbReference>
<evidence type="ECO:0000313" key="4">
    <source>
        <dbReference type="Proteomes" id="UP000689967"/>
    </source>
</evidence>
<keyword evidence="1 3" id="KW-0378">Hydrolase</keyword>
<name>A0ABS6H4R6_9PROT</name>
<dbReference type="Proteomes" id="UP000689967">
    <property type="component" value="Unassembled WGS sequence"/>
</dbReference>
<dbReference type="InterPro" id="IPR000383">
    <property type="entry name" value="Xaa-Pro-like_dom"/>
</dbReference>
<dbReference type="InterPro" id="IPR013736">
    <property type="entry name" value="Xaa-Pro_dipept_C"/>
</dbReference>
<evidence type="ECO:0000259" key="2">
    <source>
        <dbReference type="SMART" id="SM00939"/>
    </source>
</evidence>
<dbReference type="Pfam" id="PF08530">
    <property type="entry name" value="PepX_C"/>
    <property type="match status" value="1"/>
</dbReference>
<keyword evidence="4" id="KW-1185">Reference proteome</keyword>
<accession>A0ABS6H4R6</accession>
<evidence type="ECO:0000256" key="1">
    <source>
        <dbReference type="ARBA" id="ARBA00022801"/>
    </source>
</evidence>
<sequence>MTPETLSMRLRDGVRLDADVWRPATPGPHPVLLMRQPYGRRIASTVVFVHPAWYAAQGYIVVIQDVRGSGTSEGHFLAYDREAEDGAEAVAWAATLPGCDGQVAMYGFSYQGATQLLALSRGPAALRVMSPAMASWELYGEKARDKGAFLLAGNAYWAAQMGAAQARRAGDAAAYAELAAAGAEMLAGPVPAAPAVLQKHAGLHHYATWRDAPAEDGYWQRASPVQAIGATRDVIRPDVPALWVGGWFDYHLDGTLAGYRALSRGGADHWLMIGPWPHLAWSPVGAGADFGPAALSDVDALQVALFDHVLKGAPLTGWMAASRVRLFDLGLRAWRGFAALPEPEMRPLFLAGDGRAAVRDGGLTAAAPEAAHWEHVTHDPWRPVPALGLHHGGAAWRDRAEVDARFDVLAFTTEPLTAPLDLVGESELVAEVRANAPSFDLNATLSLVTAEGRSYALSQAHAVLSRGMVRLKLRALCITLAPGDRLRISLAGACFPAYPVNPGTGTDPRHATGAEALPITLSVRCGGAAPARLLLPVLSVSSAAPG</sequence>
<dbReference type="SMART" id="SM00939">
    <property type="entry name" value="PepX_C"/>
    <property type="match status" value="1"/>
</dbReference>
<dbReference type="PANTHER" id="PTHR43056:SF10">
    <property type="entry name" value="COCE_NOND FAMILY, PUTATIVE (AFU_ORTHOLOGUE AFUA_7G00600)-RELATED"/>
    <property type="match status" value="1"/>
</dbReference>
<protein>
    <submittedName>
        <fullName evidence="3">CocE/NonD family hydrolase</fullName>
    </submittedName>
</protein>
<dbReference type="RefSeq" id="WP_216874239.1">
    <property type="nucleotide sequence ID" value="NZ_JAERQM010000002.1"/>
</dbReference>
<dbReference type="NCBIfam" id="TIGR00976">
    <property type="entry name" value="CocE_NonD"/>
    <property type="match status" value="1"/>
</dbReference>
<dbReference type="InterPro" id="IPR050585">
    <property type="entry name" value="Xaa-Pro_dipeptidyl-ppase/CocE"/>
</dbReference>
<dbReference type="EMBL" id="JAERQM010000002">
    <property type="protein sequence ID" value="MBU8543675.1"/>
    <property type="molecule type" value="Genomic_DNA"/>
</dbReference>
<feature type="domain" description="Xaa-Pro dipeptidyl-peptidase C-terminal" evidence="2">
    <location>
        <begin position="303"/>
        <end position="534"/>
    </location>
</feature>
<evidence type="ECO:0000313" key="3">
    <source>
        <dbReference type="EMBL" id="MBU8543675.1"/>
    </source>
</evidence>
<organism evidence="3 4">
    <name type="scientific">Falsiroseomonas oleicola</name>
    <dbReference type="NCBI Taxonomy" id="2801474"/>
    <lineage>
        <taxon>Bacteria</taxon>
        <taxon>Pseudomonadati</taxon>
        <taxon>Pseudomonadota</taxon>
        <taxon>Alphaproteobacteria</taxon>
        <taxon>Acetobacterales</taxon>
        <taxon>Roseomonadaceae</taxon>
        <taxon>Falsiroseomonas</taxon>
    </lineage>
</organism>
<dbReference type="GO" id="GO:0016787">
    <property type="term" value="F:hydrolase activity"/>
    <property type="evidence" value="ECO:0007669"/>
    <property type="project" value="UniProtKB-KW"/>
</dbReference>
<dbReference type="Pfam" id="PF02129">
    <property type="entry name" value="Peptidase_S15"/>
    <property type="match status" value="1"/>
</dbReference>